<dbReference type="EMBL" id="CP036264">
    <property type="protein sequence ID" value="QEF99109.1"/>
    <property type="molecule type" value="Genomic_DNA"/>
</dbReference>
<dbReference type="RefSeq" id="WP_147868569.1">
    <property type="nucleotide sequence ID" value="NZ_CP036264.1"/>
</dbReference>
<evidence type="ECO:0000313" key="2">
    <source>
        <dbReference type="EMBL" id="QEF99109.1"/>
    </source>
</evidence>
<dbReference type="Proteomes" id="UP000321353">
    <property type="component" value="Chromosome"/>
</dbReference>
<sequence length="187" mass="20905">MNQKPPLPVIHRLPVDLDRDNFMRTLLRELSGTLQDVVGLDEAAGFVSIVGQRMGERINQIYREKTGQDRFDARQVGEVLVDLKRRIEGDFYIISQDDEKIVLGNRVCPFGDKVRDRPALCMMTSNVFGVIASTNLGYAKVVIEQAIAHGDAGCRVVVYLKRTPESDATDGREYFGDDADLDESIDA</sequence>
<evidence type="ECO:0000313" key="3">
    <source>
        <dbReference type="Proteomes" id="UP000321353"/>
    </source>
</evidence>
<protein>
    <recommendedName>
        <fullName evidence="1">Metanogen output domain-containing protein</fullName>
    </recommendedName>
</protein>
<accession>A0A5B9MF17</accession>
<gene>
    <name evidence="2" type="ORF">Mal15_31690</name>
</gene>
<keyword evidence="3" id="KW-1185">Reference proteome</keyword>
<name>A0A5B9MF17_9BACT</name>
<organism evidence="2 3">
    <name type="scientific">Stieleria maiorica</name>
    <dbReference type="NCBI Taxonomy" id="2795974"/>
    <lineage>
        <taxon>Bacteria</taxon>
        <taxon>Pseudomonadati</taxon>
        <taxon>Planctomycetota</taxon>
        <taxon>Planctomycetia</taxon>
        <taxon>Pirellulales</taxon>
        <taxon>Pirellulaceae</taxon>
        <taxon>Stieleria</taxon>
    </lineage>
</organism>
<dbReference type="AlphaFoldDB" id="A0A5B9MF17"/>
<evidence type="ECO:0000259" key="1">
    <source>
        <dbReference type="Pfam" id="PF18546"/>
    </source>
</evidence>
<dbReference type="InterPro" id="IPR041359">
    <property type="entry name" value="MetOD1"/>
</dbReference>
<reference evidence="2 3" key="1">
    <citation type="submission" date="2019-02" db="EMBL/GenBank/DDBJ databases">
        <title>Planctomycetal bacteria perform biofilm scaping via a novel small molecule.</title>
        <authorList>
            <person name="Jeske O."/>
            <person name="Boedeker C."/>
            <person name="Wiegand S."/>
            <person name="Breitling P."/>
            <person name="Kallscheuer N."/>
            <person name="Jogler M."/>
            <person name="Rohde M."/>
            <person name="Petersen J."/>
            <person name="Medema M.H."/>
            <person name="Surup F."/>
            <person name="Jogler C."/>
        </authorList>
    </citation>
    <scope>NUCLEOTIDE SEQUENCE [LARGE SCALE GENOMIC DNA]</scope>
    <source>
        <strain evidence="2 3">Mal15</strain>
    </source>
</reference>
<proteinExistence type="predicted"/>
<dbReference type="KEGG" id="smam:Mal15_31690"/>
<feature type="domain" description="Metanogen output" evidence="1">
    <location>
        <begin position="27"/>
        <end position="158"/>
    </location>
</feature>
<dbReference type="Pfam" id="PF18546">
    <property type="entry name" value="MetOD1"/>
    <property type="match status" value="1"/>
</dbReference>